<evidence type="ECO:0000313" key="1">
    <source>
        <dbReference type="EMBL" id="MDZ5458647.1"/>
    </source>
</evidence>
<keyword evidence="2" id="KW-1185">Reference proteome</keyword>
<evidence type="ECO:0000313" key="2">
    <source>
        <dbReference type="Proteomes" id="UP001293718"/>
    </source>
</evidence>
<reference evidence="1 2" key="1">
    <citation type="submission" date="2023-11" db="EMBL/GenBank/DDBJ databases">
        <title>Draft genome of Azohydromonas lata strain H1 (DSM1123), a polyhydroxyalkanoate producer.</title>
        <authorList>
            <person name="Traversa D."/>
            <person name="D'Addabbo P."/>
            <person name="Pazzani C."/>
            <person name="Manzari C."/>
            <person name="Chiara M."/>
            <person name="Scrascia M."/>
        </authorList>
    </citation>
    <scope>NUCLEOTIDE SEQUENCE [LARGE SCALE GENOMIC DNA]</scope>
    <source>
        <strain evidence="1 2">H1</strain>
    </source>
</reference>
<dbReference type="RefSeq" id="WP_322466676.1">
    <property type="nucleotide sequence ID" value="NZ_JAXOJX010000032.1"/>
</dbReference>
<gene>
    <name evidence="1" type="ORF">SM757_18875</name>
</gene>
<protein>
    <submittedName>
        <fullName evidence="1">Uncharacterized protein</fullName>
    </submittedName>
</protein>
<comment type="caution">
    <text evidence="1">The sequence shown here is derived from an EMBL/GenBank/DDBJ whole genome shotgun (WGS) entry which is preliminary data.</text>
</comment>
<dbReference type="Proteomes" id="UP001293718">
    <property type="component" value="Unassembled WGS sequence"/>
</dbReference>
<organism evidence="1 2">
    <name type="scientific">Azohydromonas lata</name>
    <dbReference type="NCBI Taxonomy" id="45677"/>
    <lineage>
        <taxon>Bacteria</taxon>
        <taxon>Pseudomonadati</taxon>
        <taxon>Pseudomonadota</taxon>
        <taxon>Betaproteobacteria</taxon>
        <taxon>Burkholderiales</taxon>
        <taxon>Sphaerotilaceae</taxon>
        <taxon>Azohydromonas</taxon>
    </lineage>
</organism>
<sequence>MALSYLTFDFSEADDGGGSFDAMASVAPRALPALEEEIAQVLDWAHATFPDGPGPLDEGFVWDLDLQATSESSTQQRVRYFPGARRFERESVGSETLRHTLTLTLAGHADFCEAFRDAFMEDDA</sequence>
<proteinExistence type="predicted"/>
<name>A0ABU5II24_9BURK</name>
<accession>A0ABU5II24</accession>
<dbReference type="EMBL" id="JAXOJX010000032">
    <property type="protein sequence ID" value="MDZ5458647.1"/>
    <property type="molecule type" value="Genomic_DNA"/>
</dbReference>